<keyword evidence="2" id="KW-1185">Reference proteome</keyword>
<dbReference type="RefSeq" id="WP_125556698.1">
    <property type="nucleotide sequence ID" value="NZ_RBVX01000014.1"/>
</dbReference>
<proteinExistence type="predicted"/>
<evidence type="ECO:0000313" key="2">
    <source>
        <dbReference type="Proteomes" id="UP000275076"/>
    </source>
</evidence>
<reference evidence="1 2" key="1">
    <citation type="submission" date="2018-10" db="EMBL/GenBank/DDBJ databases">
        <title>Draft genome sequence of Bacillus salarius IM0101, isolated from a hypersaline soil in Inner Mongolia, China.</title>
        <authorList>
            <person name="Yamprayoonswat W."/>
            <person name="Boonvisut S."/>
            <person name="Jumpathong W."/>
            <person name="Sittihan S."/>
            <person name="Ruangsuj P."/>
            <person name="Wanthongcharoen S."/>
            <person name="Thongpramul N."/>
            <person name="Pimmason S."/>
            <person name="Yu B."/>
            <person name="Yasawong M."/>
        </authorList>
    </citation>
    <scope>NUCLEOTIDE SEQUENCE [LARGE SCALE GENOMIC DNA]</scope>
    <source>
        <strain evidence="1 2">IM0101</strain>
    </source>
</reference>
<dbReference type="EMBL" id="RBVX01000014">
    <property type="protein sequence ID" value="RSL32484.1"/>
    <property type="molecule type" value="Genomic_DNA"/>
</dbReference>
<dbReference type="OrthoDB" id="2945239at2"/>
<organism evidence="1 2">
    <name type="scientific">Salibacterium salarium</name>
    <dbReference type="NCBI Taxonomy" id="284579"/>
    <lineage>
        <taxon>Bacteria</taxon>
        <taxon>Bacillati</taxon>
        <taxon>Bacillota</taxon>
        <taxon>Bacilli</taxon>
        <taxon>Bacillales</taxon>
        <taxon>Bacillaceae</taxon>
    </lineage>
</organism>
<dbReference type="AlphaFoldDB" id="A0A428N1Y0"/>
<accession>A0A428N1Y0</accession>
<comment type="caution">
    <text evidence="1">The sequence shown here is derived from an EMBL/GenBank/DDBJ whole genome shotgun (WGS) entry which is preliminary data.</text>
</comment>
<protein>
    <submittedName>
        <fullName evidence="1">Uncharacterized protein</fullName>
    </submittedName>
</protein>
<sequence length="162" mass="19141">MEPDREHLQEIGSQQSYIGVQVLLNNLLHQMAVGDVKDQTELLYTIKQKWRHIDIKQFDIVCHYVTTMIAIMDESLKLLPAFPLSNQHIIHHFEGVYMTGFCSREESKVEAWMFFTGSNEYKQRVLFKAMHFLEISNKQEEWVLKAIDVTTGERFLRTKTKY</sequence>
<gene>
    <name evidence="1" type="ORF">D7Z54_15120</name>
</gene>
<evidence type="ECO:0000313" key="1">
    <source>
        <dbReference type="EMBL" id="RSL32484.1"/>
    </source>
</evidence>
<name>A0A428N1Y0_9BACI</name>
<dbReference type="Proteomes" id="UP000275076">
    <property type="component" value="Unassembled WGS sequence"/>
</dbReference>